<dbReference type="Pfam" id="PF22352">
    <property type="entry name" value="K319L-like_PKD"/>
    <property type="match status" value="1"/>
</dbReference>
<protein>
    <recommendedName>
        <fullName evidence="3">Alginate lyase domain-containing protein</fullName>
    </recommendedName>
</protein>
<evidence type="ECO:0008006" key="3">
    <source>
        <dbReference type="Google" id="ProtNLM"/>
    </source>
</evidence>
<dbReference type="EMBL" id="BNAH01000006">
    <property type="protein sequence ID" value="GHE89516.1"/>
    <property type="molecule type" value="Genomic_DNA"/>
</dbReference>
<reference evidence="2" key="1">
    <citation type="journal article" date="2019" name="Int. J. Syst. Evol. Microbiol.">
        <title>The Global Catalogue of Microorganisms (GCM) 10K type strain sequencing project: providing services to taxonomists for standard genome sequencing and annotation.</title>
        <authorList>
            <consortium name="The Broad Institute Genomics Platform"/>
            <consortium name="The Broad Institute Genome Sequencing Center for Infectious Disease"/>
            <person name="Wu L."/>
            <person name="Ma J."/>
        </authorList>
    </citation>
    <scope>NUCLEOTIDE SEQUENCE [LARGE SCALE GENOMIC DNA]</scope>
    <source>
        <strain evidence="2">CGMCC 1.15922</strain>
    </source>
</reference>
<dbReference type="SUPFAM" id="SSF48230">
    <property type="entry name" value="Chondroitin AC/alginate lyase"/>
    <property type="match status" value="1"/>
</dbReference>
<keyword evidence="2" id="KW-1185">Reference proteome</keyword>
<dbReference type="InterPro" id="IPR008929">
    <property type="entry name" value="Chondroitin_lyas"/>
</dbReference>
<evidence type="ECO:0000313" key="2">
    <source>
        <dbReference type="Proteomes" id="UP000626370"/>
    </source>
</evidence>
<organism evidence="1 2">
    <name type="scientific">Thalassotalea profundi</name>
    <dbReference type="NCBI Taxonomy" id="2036687"/>
    <lineage>
        <taxon>Bacteria</taxon>
        <taxon>Pseudomonadati</taxon>
        <taxon>Pseudomonadota</taxon>
        <taxon>Gammaproteobacteria</taxon>
        <taxon>Alteromonadales</taxon>
        <taxon>Colwelliaceae</taxon>
        <taxon>Thalassotalea</taxon>
    </lineage>
</organism>
<name>A0ABQ3INJ3_9GAMM</name>
<accession>A0ABQ3INJ3</accession>
<dbReference type="Gene3D" id="1.50.10.100">
    <property type="entry name" value="Chondroitin AC/alginate lyase"/>
    <property type="match status" value="1"/>
</dbReference>
<gene>
    <name evidence="1" type="ORF">GCM10011501_18850</name>
</gene>
<sequence>MITSIESQGSLYEESDASITSYVSASNSQSIVYQWEQISGIPLTLTNTTQKTVNFTIPNITANEEVTLQLTVKDADNNTQTKQESFTLLYINTSPTIEIENNITVNENSEVTLTPSIQDEESDVTSHWQQISGTTVEVTPTQNFGIAFTTPKVSDIEQLIFEITAIDKDDESAIETVTVTVLPYTTGIPNHVLLLTNDRINQVKRKILEDDSAWKDLTNRLNSYLVKTPANTGEFIGGYSLAYYVSGEVKYLDRAIDLLEQTYFSEPDIGWKYYNNRNAFRSGSRWAIMGYTWIKSYIAEDKQTKIENIFSVWGEYWLDYIDFNNDFNDFRVGDSDEVTSLAENLTLLGYVLSESSQYTNLGQELLSAGDSVLNRFVIDYYMKDIMAGGSWAEGSDYSPATQAHWVRIFMINKDKRNISYPTSFAHNAVQSLIHQTLANYSGVYKYGDEERATDYEPVFDDNRYQFAFELMGLLENKKDIAVLYQWFNDVLANEGYKTSSITTHFQRLLHHDPMIKNNEPAFPEDTLNISPGVGLISSRTNWTETATNLYFINRKLRVDHEHRDALSFDISYKGNWVTKEVTGYDGPAGSSITHNTILIENADNGSSSPTRRPVGEPLTQYVFDDQHITLISADATDTYNMSGYYATDYAELVNRQLAFIKPNIVISYDHVITKPDQIKDLIKYSDLGLTQGMSHTRWVKTIQHFQVKPEKDTLLNKSYLINDGKNKVLFQNIWPLDTNIEIIDERVLWDGIADYQVQDNQKKWHLAISDKSDTSNSEIINIIQFASKEEDIEFDQNPIMMTTENGLIKSNNVIGVAISSASQKFIILFKQSPDKNVENVEYTVPSGYDGALVYGIDIELK</sequence>
<proteinExistence type="predicted"/>
<dbReference type="Gene3D" id="2.70.98.70">
    <property type="match status" value="1"/>
</dbReference>
<comment type="caution">
    <text evidence="1">The sequence shown here is derived from an EMBL/GenBank/DDBJ whole genome shotgun (WGS) entry which is preliminary data.</text>
</comment>
<dbReference type="Proteomes" id="UP000626370">
    <property type="component" value="Unassembled WGS sequence"/>
</dbReference>
<evidence type="ECO:0000313" key="1">
    <source>
        <dbReference type="EMBL" id="GHE89516.1"/>
    </source>
</evidence>
<dbReference type="Gene3D" id="2.60.40.3010">
    <property type="match status" value="2"/>
</dbReference>